<reference evidence="2" key="1">
    <citation type="submission" date="2020-09" db="EMBL/GenBank/DDBJ databases">
        <authorList>
            <person name="Kikuchi T."/>
        </authorList>
    </citation>
    <scope>NUCLEOTIDE SEQUENCE</scope>
    <source>
        <strain evidence="2">SH1</strain>
    </source>
</reference>
<dbReference type="OrthoDB" id="5793848at2759"/>
<sequence length="194" mass="22380">MIKQIPPGNGTMPHILTFYAVMFFWNCFIFFFHATLSYLREVLPDDIEFPFKLTNWSDYLRQWKVFNTEGFSFDPQTFMLSPEKRSESITTQNLVENEVLNPSSGIENALFEMDSIEPSTSADVTPTYSLAETVSVDNRASYIDIPSESGRSVASDKSDKKTKSHLEEELYTLRRASFFVFAMFAVIMVFVYLF</sequence>
<evidence type="ECO:0000256" key="1">
    <source>
        <dbReference type="SAM" id="Phobius"/>
    </source>
</evidence>
<keyword evidence="3" id="KW-1185">Reference proteome</keyword>
<protein>
    <submittedName>
        <fullName evidence="2">Uncharacterized protein</fullName>
    </submittedName>
</protein>
<accession>A0A811LE78</accession>
<feature type="transmembrane region" description="Helical" evidence="1">
    <location>
        <begin position="176"/>
        <end position="193"/>
    </location>
</feature>
<dbReference type="EMBL" id="CAJFCW020000005">
    <property type="protein sequence ID" value="CAG9121405.1"/>
    <property type="molecule type" value="Genomic_DNA"/>
</dbReference>
<keyword evidence="1" id="KW-0472">Membrane</keyword>
<dbReference type="AlphaFoldDB" id="A0A811LE78"/>
<organism evidence="2 3">
    <name type="scientific">Bursaphelenchus okinawaensis</name>
    <dbReference type="NCBI Taxonomy" id="465554"/>
    <lineage>
        <taxon>Eukaryota</taxon>
        <taxon>Metazoa</taxon>
        <taxon>Ecdysozoa</taxon>
        <taxon>Nematoda</taxon>
        <taxon>Chromadorea</taxon>
        <taxon>Rhabditida</taxon>
        <taxon>Tylenchina</taxon>
        <taxon>Tylenchomorpha</taxon>
        <taxon>Aphelenchoidea</taxon>
        <taxon>Aphelenchoididae</taxon>
        <taxon>Bursaphelenchus</taxon>
    </lineage>
</organism>
<name>A0A811LE78_9BILA</name>
<dbReference type="Proteomes" id="UP000614601">
    <property type="component" value="Unassembled WGS sequence"/>
</dbReference>
<comment type="caution">
    <text evidence="2">The sequence shown here is derived from an EMBL/GenBank/DDBJ whole genome shotgun (WGS) entry which is preliminary data.</text>
</comment>
<evidence type="ECO:0000313" key="2">
    <source>
        <dbReference type="EMBL" id="CAD5225871.1"/>
    </source>
</evidence>
<dbReference type="EMBL" id="CAJFDH010000005">
    <property type="protein sequence ID" value="CAD5225871.1"/>
    <property type="molecule type" value="Genomic_DNA"/>
</dbReference>
<keyword evidence="1" id="KW-0812">Transmembrane</keyword>
<evidence type="ECO:0000313" key="3">
    <source>
        <dbReference type="Proteomes" id="UP000614601"/>
    </source>
</evidence>
<proteinExistence type="predicted"/>
<feature type="transmembrane region" description="Helical" evidence="1">
    <location>
        <begin position="16"/>
        <end position="39"/>
    </location>
</feature>
<dbReference type="Proteomes" id="UP000783686">
    <property type="component" value="Unassembled WGS sequence"/>
</dbReference>
<keyword evidence="1" id="KW-1133">Transmembrane helix</keyword>
<gene>
    <name evidence="2" type="ORF">BOKJ2_LOCUS11794</name>
</gene>